<evidence type="ECO:0000313" key="2">
    <source>
        <dbReference type="EMBL" id="KAF5355821.1"/>
    </source>
</evidence>
<proteinExistence type="predicted"/>
<dbReference type="EMBL" id="JAACJO010000007">
    <property type="protein sequence ID" value="KAF5355821.1"/>
    <property type="molecule type" value="Genomic_DNA"/>
</dbReference>
<evidence type="ECO:0000259" key="1">
    <source>
        <dbReference type="Pfam" id="PF20151"/>
    </source>
</evidence>
<keyword evidence="3" id="KW-1185">Reference proteome</keyword>
<gene>
    <name evidence="2" type="ORF">D9756_003681</name>
</gene>
<evidence type="ECO:0000313" key="3">
    <source>
        <dbReference type="Proteomes" id="UP000559027"/>
    </source>
</evidence>
<accession>A0A8H5D920</accession>
<dbReference type="AlphaFoldDB" id="A0A8H5D920"/>
<dbReference type="OrthoDB" id="3349377at2759"/>
<sequence>MSDQLSQYTPEFVSSALRVLYLQHYCQLVAFMITFYDHALTFDKEVELIWVGTTILGESPQHSRNLNISRRIRAGQNPKCSICSADTSAIS</sequence>
<reference evidence="2 3" key="1">
    <citation type="journal article" date="2020" name="ISME J.">
        <title>Uncovering the hidden diversity of litter-decomposition mechanisms in mushroom-forming fungi.</title>
        <authorList>
            <person name="Floudas D."/>
            <person name="Bentzer J."/>
            <person name="Ahren D."/>
            <person name="Johansson T."/>
            <person name="Persson P."/>
            <person name="Tunlid A."/>
        </authorList>
    </citation>
    <scope>NUCLEOTIDE SEQUENCE [LARGE SCALE GENOMIC DNA]</scope>
    <source>
        <strain evidence="2 3">CBS 146.42</strain>
    </source>
</reference>
<dbReference type="InterPro" id="IPR045340">
    <property type="entry name" value="DUF6533"/>
</dbReference>
<protein>
    <recommendedName>
        <fullName evidence="1">DUF6533 domain-containing protein</fullName>
    </recommendedName>
</protein>
<feature type="domain" description="DUF6533" evidence="1">
    <location>
        <begin position="25"/>
        <end position="51"/>
    </location>
</feature>
<dbReference type="Pfam" id="PF20151">
    <property type="entry name" value="DUF6533"/>
    <property type="match status" value="1"/>
</dbReference>
<organism evidence="2 3">
    <name type="scientific">Leucocoprinus leucothites</name>
    <dbReference type="NCBI Taxonomy" id="201217"/>
    <lineage>
        <taxon>Eukaryota</taxon>
        <taxon>Fungi</taxon>
        <taxon>Dikarya</taxon>
        <taxon>Basidiomycota</taxon>
        <taxon>Agaricomycotina</taxon>
        <taxon>Agaricomycetes</taxon>
        <taxon>Agaricomycetidae</taxon>
        <taxon>Agaricales</taxon>
        <taxon>Agaricineae</taxon>
        <taxon>Agaricaceae</taxon>
        <taxon>Leucocoprinus</taxon>
    </lineage>
</organism>
<comment type="caution">
    <text evidence="2">The sequence shown here is derived from an EMBL/GenBank/DDBJ whole genome shotgun (WGS) entry which is preliminary data.</text>
</comment>
<dbReference type="Proteomes" id="UP000559027">
    <property type="component" value="Unassembled WGS sequence"/>
</dbReference>
<name>A0A8H5D920_9AGAR</name>